<reference evidence="6 7" key="1">
    <citation type="submission" date="2019-06" db="EMBL/GenBank/DDBJ databases">
        <title>Martelella lutilitoris sp. nov., isolated from a tidal mudflat.</title>
        <authorList>
            <person name="Kim Y.-J."/>
        </authorList>
    </citation>
    <scope>NUCLEOTIDE SEQUENCE [LARGE SCALE GENOMIC DNA]</scope>
    <source>
        <strain evidence="6 7">GH2-6</strain>
    </source>
</reference>
<dbReference type="GO" id="GO:0005840">
    <property type="term" value="C:ribosome"/>
    <property type="evidence" value="ECO:0007669"/>
    <property type="project" value="InterPro"/>
</dbReference>
<dbReference type="SUPFAM" id="SSF50104">
    <property type="entry name" value="Translation proteins SH3-like domain"/>
    <property type="match status" value="1"/>
</dbReference>
<dbReference type="Proteomes" id="UP000307874">
    <property type="component" value="Unassembled WGS sequence"/>
</dbReference>
<dbReference type="GO" id="GO:0006412">
    <property type="term" value="P:translation"/>
    <property type="evidence" value="ECO:0007669"/>
    <property type="project" value="InterPro"/>
</dbReference>
<dbReference type="InterPro" id="IPR036735">
    <property type="entry name" value="NGN_dom_sf"/>
</dbReference>
<evidence type="ECO:0000313" key="6">
    <source>
        <dbReference type="EMBL" id="TNB46821.1"/>
    </source>
</evidence>
<comment type="caution">
    <text evidence="6">The sequence shown here is derived from an EMBL/GenBank/DDBJ whole genome shotgun (WGS) entry which is preliminary data.</text>
</comment>
<keyword evidence="7" id="KW-1185">Reference proteome</keyword>
<evidence type="ECO:0000259" key="5">
    <source>
        <dbReference type="SMART" id="SM00738"/>
    </source>
</evidence>
<dbReference type="PANTHER" id="PTHR30265:SF4">
    <property type="entry name" value="KOW MOTIF FAMILY PROTEIN, EXPRESSED"/>
    <property type="match status" value="1"/>
</dbReference>
<dbReference type="PANTHER" id="PTHR30265">
    <property type="entry name" value="RHO-INTERACTING TRANSCRIPTION TERMINATION FACTOR NUSG"/>
    <property type="match status" value="1"/>
</dbReference>
<dbReference type="InterPro" id="IPR043425">
    <property type="entry name" value="NusG-like"/>
</dbReference>
<name>A0A5C4JNN8_9HYPH</name>
<protein>
    <submittedName>
        <fullName evidence="6">Antitermination protein NusG</fullName>
    </submittedName>
</protein>
<evidence type="ECO:0000256" key="4">
    <source>
        <dbReference type="SAM" id="MobiDB-lite"/>
    </source>
</evidence>
<evidence type="ECO:0000313" key="7">
    <source>
        <dbReference type="Proteomes" id="UP000307874"/>
    </source>
</evidence>
<keyword evidence="3" id="KW-0804">Transcription</keyword>
<dbReference type="SUPFAM" id="SSF82679">
    <property type="entry name" value="N-utilization substance G protein NusG, N-terminal domain"/>
    <property type="match status" value="1"/>
</dbReference>
<dbReference type="SMART" id="SM00738">
    <property type="entry name" value="NGN"/>
    <property type="match status" value="1"/>
</dbReference>
<proteinExistence type="predicted"/>
<dbReference type="InterPro" id="IPR005825">
    <property type="entry name" value="Ribosomal_uL24_CS"/>
</dbReference>
<feature type="region of interest" description="Disordered" evidence="4">
    <location>
        <begin position="14"/>
        <end position="33"/>
    </location>
</feature>
<dbReference type="InterPro" id="IPR006645">
    <property type="entry name" value="NGN-like_dom"/>
</dbReference>
<dbReference type="InterPro" id="IPR008991">
    <property type="entry name" value="Translation_prot_SH3-like_sf"/>
</dbReference>
<evidence type="ECO:0000256" key="1">
    <source>
        <dbReference type="ARBA" id="ARBA00022814"/>
    </source>
</evidence>
<dbReference type="OrthoDB" id="8372817at2"/>
<dbReference type="GO" id="GO:0003735">
    <property type="term" value="F:structural constituent of ribosome"/>
    <property type="evidence" value="ECO:0007669"/>
    <property type="project" value="InterPro"/>
</dbReference>
<dbReference type="InterPro" id="IPR014722">
    <property type="entry name" value="Rib_uL2_dom2"/>
</dbReference>
<dbReference type="GO" id="GO:0031564">
    <property type="term" value="P:transcription antitermination"/>
    <property type="evidence" value="ECO:0007669"/>
    <property type="project" value="UniProtKB-KW"/>
</dbReference>
<accession>A0A5C4JNN8</accession>
<dbReference type="AlphaFoldDB" id="A0A5C4JNN8"/>
<gene>
    <name evidence="6" type="ORF">FF124_14785</name>
</gene>
<evidence type="ECO:0000256" key="2">
    <source>
        <dbReference type="ARBA" id="ARBA00023015"/>
    </source>
</evidence>
<dbReference type="EMBL" id="VCLB01000008">
    <property type="protein sequence ID" value="TNB46821.1"/>
    <property type="molecule type" value="Genomic_DNA"/>
</dbReference>
<dbReference type="CDD" id="cd08000">
    <property type="entry name" value="NGN"/>
    <property type="match status" value="1"/>
</dbReference>
<dbReference type="PROSITE" id="PS01108">
    <property type="entry name" value="RIBOSOMAL_L24"/>
    <property type="match status" value="1"/>
</dbReference>
<keyword evidence="1" id="KW-0889">Transcription antitermination</keyword>
<dbReference type="GO" id="GO:0006354">
    <property type="term" value="P:DNA-templated transcription elongation"/>
    <property type="evidence" value="ECO:0007669"/>
    <property type="project" value="InterPro"/>
</dbReference>
<sequence>MGLFPASWGRNAGRSAGDVFRQTGQGETAGGGAMTEAWHIGDRFKGHLPEAFDQRMRRIRIAHRPALAVKAGADAPWIVARVHTGREIDVEKALTEADIEAIVPVRKGKERRRRNRVIPPRDEVLMTGYVLLRCRYSVEAISGLLSFEHVIDVLGGWERPFMVNHEKVRDIMQKAHDGRFDYERVSQVKVAAGDKVRIAEGLFAGLVAEVMTPNSKGKGDVVVEVDMFGQKTPTNLPLAILEKL</sequence>
<evidence type="ECO:0000256" key="3">
    <source>
        <dbReference type="ARBA" id="ARBA00023163"/>
    </source>
</evidence>
<dbReference type="Gene3D" id="2.30.30.30">
    <property type="match status" value="1"/>
</dbReference>
<organism evidence="6 7">
    <name type="scientific">Martelella lutilitoris</name>
    <dbReference type="NCBI Taxonomy" id="2583532"/>
    <lineage>
        <taxon>Bacteria</taxon>
        <taxon>Pseudomonadati</taxon>
        <taxon>Pseudomonadota</taxon>
        <taxon>Alphaproteobacteria</taxon>
        <taxon>Hyphomicrobiales</taxon>
        <taxon>Aurantimonadaceae</taxon>
        <taxon>Martelella</taxon>
    </lineage>
</organism>
<dbReference type="CDD" id="cd06091">
    <property type="entry name" value="KOW_NusG"/>
    <property type="match status" value="1"/>
</dbReference>
<dbReference type="Pfam" id="PF02357">
    <property type="entry name" value="NusG"/>
    <property type="match status" value="1"/>
</dbReference>
<dbReference type="Gene3D" id="3.30.70.940">
    <property type="entry name" value="NusG, N-terminal domain"/>
    <property type="match status" value="1"/>
</dbReference>
<feature type="domain" description="NusG-like N-terminal" evidence="5">
    <location>
        <begin position="74"/>
        <end position="175"/>
    </location>
</feature>
<keyword evidence="2" id="KW-0805">Transcription regulation</keyword>